<sequence length="2261" mass="225617">MPGFNQVSLARHTHGLLVALQQVQARASPGARPVPPLLNEHIGVIIAALQRLHDQFAQLIGGDPLVVARGDGGIRPDDVLHLVRWWQDGRLTHLIHKIFLLAVRDVATVCAKAPGGPSSVNPSRASSRTVSRASSHKAGIAVSELERVQKSHVDFEQFLSTPKAAQCSASLVVIQGVLQLVLDAMQLLRSRPPASLEPPPPLPPAPPPPPSEQESKQGDEGGGDAIACITVEATGSISDGTVQNGDGASPSVDPAQPSDPELQKASQPPPMESSTGSARSRGDAGRHQAAVTTASSPSTAAGAAAEGEPPQAGKLPPVKSAAPAATVTSAAAAAAAAGLPSSMPHSPQPRASSPQPLRPEDERYLRLCVRHRHAQRLHQAWSGLQDAVLDLLCNSPLLANLTEMLRYSASLLALPGVGGGGAQRTLALWRQVWSVVPLAAALTHSVAASAAVSLLPPVAASAAGATLPLHQTPPSPLMDSASAAVLLAALAESSLLPACCDLVLAVSRSALQHNAVTRQNVTLAAQQLLAASLRLSTVAEAGNAFKATLDTSTSTSADAGADAAAPDCAASPIPDALGNAQGLPTKLAASGEEPAVEQASNGGTNAVRTSSGDGAAGGGAEDVASSVQGAAASERASESRITDGDGSGGGLQVCGSGAGSRTSGDAVRVSGDAVRVSGDAVRVSDKDEASGGDSEGGKSRAMSDGAAAAADPAGPSAAQAITTTAEPAGDKPAAAGVAVDPCIDLDTPAADTLLKGKGDGTAAAAAAAAQGDGGMEAAAAYSEDVCGSQAHIDGALQPTVSRDGSSARTTDASAIAKVTADCSGEGALNTSEAEAEMCTSEAVRRASEDTDATGAAAAEATESAAEANAAAVSPAAQSPLPPLPAGAAAALAVLNSPAVQYFLCERQASAVVQAYSELAAIALPPPTAAAKTSVTAAASASESLSTTWIVEPMLIGAPPPPPVPGGAPVATNGGAAGDEAGAGGVSVSGVLDAARSCGLDLLPVPALPWSITVEAALAALPDMRGIQQAMAKAASSGSGAANGGGGGGSSITVDASVGPLGHNLRSDSAGGAGLGGAVSSFSGGPSIAAAAGGPLAVQLGRRRKDGSLASKSSGGSGSGGGGGGMVTGPKLPPLRMPLRQLDSDARRQEAQKAQRQQEALEREAQLVALVKATAAMWRGQIAAAANAGPAADAADGGENGMYGDGYVYGTAGRPATPSGHVPSASRALMQLVSTAAVCRAASTAATAAAAAAAVSRSDGGNYPSTAAGRNGSPPRTRSGRSGRTGGGHANDADNGGDADAPEEDLADLLATLVRNLTAAHQLCTEPERTTLHEQLAALLAAALAASQGMLARTGNPDVSTPLVAVSEAYLIWMDEAERQRSLELVASERETEAAELAVAEAEAAQLERALAHPDEEFTDEEYDAWQRAGGGDIGADSARGLSRAAEAVARAAAVRLTAAARDAARLRMSVGICEASVRFLVAHHQGIVATLLRAGLLRPGLRLREEHRRHAGLLQQTLDKLAHLAACCASAVAEAHAPRALHAAAATEAHPHHSPVALAAASHAMVATAISATYAPVLHAVHSALLSVRKCLAVCSQQLAASGGAAVGLEPVATVCAVLCAFPGRLVAQLLPAHELAVLRHGSGSGAAAAAAANNAGAVDASASPAEHVTASASADAEAFGLTASEASRGDVKDTALEPSYGSGLPAAMRPPYAFGLEPIIEVSELSSAISSYPSQVQQQRKRKDDGTEDLDSPAGSGGRTLRLPADDSEQHTYDMDEFEKESTGAPSAAAASRRTSCTSVPVHREQAARAAAAVAAAVPYVARAIASSVLHTTVPSAWRVFTTLFLQLATMELTSMKERRRRQQQQQHPAGLSWADTSSLSETNDAATEHSTYSFSSSRGSRRRGGGGGDGGMTPPLAAVAKSPPSPPPPAAAAAALGSALSAEQLSALSSATTGLWDLLHVVLAVHRGAGAPWPDEVFGLPAERKAQLLHVLQGLQRPQTPESIEPLEQQPQMPESVTDPVRQLDGNRNNGNNRNKSTDGEGSDAAAVPDDGGGDANVNVSQDGTTHVSDGAPATMQDGTAAAKVSPPRPTGIVRTTQEGDAGSSASGGGKASDNGKGGTVPTGRGVEGVSEQVAAEGATESLAAAVRFGASGRSAAATATATATAAATRAASHFPRAGRCWAHGRRAAIRRHQVTVVSGQGTSLARSRRASGAGVQFIGGLEGVAAGGERLGGQSAGPSAATAAWGCAGAGAGAVVHQ</sequence>
<name>A0A8J4GV16_9CHLO</name>
<feature type="region of interest" description="Disordered" evidence="1">
    <location>
        <begin position="336"/>
        <end position="359"/>
    </location>
</feature>
<feature type="compositionally biased region" description="Polar residues" evidence="1">
    <location>
        <begin position="1876"/>
        <end position="1896"/>
    </location>
</feature>
<feature type="region of interest" description="Disordered" evidence="1">
    <location>
        <begin position="236"/>
        <end position="320"/>
    </location>
</feature>
<feature type="compositionally biased region" description="Basic and acidic residues" evidence="1">
    <location>
        <begin position="1765"/>
        <end position="1775"/>
    </location>
</feature>
<feature type="region of interest" description="Disordered" evidence="1">
    <location>
        <begin position="2006"/>
        <end position="2128"/>
    </location>
</feature>
<feature type="compositionally biased region" description="Polar residues" evidence="1">
    <location>
        <begin position="343"/>
        <end position="355"/>
    </location>
</feature>
<feature type="compositionally biased region" description="Polar residues" evidence="1">
    <location>
        <begin position="598"/>
        <end position="609"/>
    </location>
</feature>
<feature type="compositionally biased region" description="Low complexity" evidence="1">
    <location>
        <begin position="123"/>
        <end position="132"/>
    </location>
</feature>
<dbReference type="PANTHER" id="PTHR24216:SF65">
    <property type="entry name" value="PAXILLIN-LIKE PROTEIN 1"/>
    <property type="match status" value="1"/>
</dbReference>
<gene>
    <name evidence="2" type="ORF">Vretimale_16940</name>
</gene>
<comment type="caution">
    <text evidence="2">The sequence shown here is derived from an EMBL/GenBank/DDBJ whole genome shotgun (WGS) entry which is preliminary data.</text>
</comment>
<protein>
    <submittedName>
        <fullName evidence="2">Uncharacterized protein</fullName>
    </submittedName>
</protein>
<feature type="compositionally biased region" description="Polar residues" evidence="1">
    <location>
        <begin position="236"/>
        <end position="246"/>
    </location>
</feature>
<feature type="region of interest" description="Disordered" evidence="1">
    <location>
        <begin position="1253"/>
        <end position="1301"/>
    </location>
</feature>
<feature type="compositionally biased region" description="Pro residues" evidence="1">
    <location>
        <begin position="195"/>
        <end position="211"/>
    </location>
</feature>
<feature type="compositionally biased region" description="Polar residues" evidence="1">
    <location>
        <begin position="2060"/>
        <end position="2070"/>
    </location>
</feature>
<feature type="compositionally biased region" description="Gly residues" evidence="1">
    <location>
        <begin position="2108"/>
        <end position="2123"/>
    </location>
</feature>
<feature type="region of interest" description="Disordered" evidence="1">
    <location>
        <begin position="1103"/>
        <end position="1136"/>
    </location>
</feature>
<feature type="compositionally biased region" description="Low complexity" evidence="1">
    <location>
        <begin position="1268"/>
        <end position="1281"/>
    </location>
</feature>
<feature type="compositionally biased region" description="Low complexity" evidence="1">
    <location>
        <begin position="621"/>
        <end position="634"/>
    </location>
</feature>
<feature type="compositionally biased region" description="Gly residues" evidence="1">
    <location>
        <begin position="1114"/>
        <end position="1126"/>
    </location>
</feature>
<dbReference type="EMBL" id="BNCQ01000052">
    <property type="protein sequence ID" value="GIM13864.1"/>
    <property type="molecule type" value="Genomic_DNA"/>
</dbReference>
<feature type="region of interest" description="Disordered" evidence="1">
    <location>
        <begin position="113"/>
        <end position="132"/>
    </location>
</feature>
<proteinExistence type="predicted"/>
<evidence type="ECO:0000313" key="2">
    <source>
        <dbReference type="EMBL" id="GIM13864.1"/>
    </source>
</evidence>
<feature type="compositionally biased region" description="Low complexity" evidence="1">
    <location>
        <begin position="2028"/>
        <end position="2037"/>
    </location>
</feature>
<evidence type="ECO:0000256" key="1">
    <source>
        <dbReference type="SAM" id="MobiDB-lite"/>
    </source>
</evidence>
<dbReference type="PANTHER" id="PTHR24216">
    <property type="entry name" value="PAXILLIN-RELATED"/>
    <property type="match status" value="1"/>
</dbReference>
<evidence type="ECO:0000313" key="3">
    <source>
        <dbReference type="Proteomes" id="UP000722791"/>
    </source>
</evidence>
<feature type="compositionally biased region" description="Low complexity" evidence="1">
    <location>
        <begin position="288"/>
        <end position="320"/>
    </location>
</feature>
<feature type="region of interest" description="Disordered" evidence="1">
    <location>
        <begin position="191"/>
        <end position="223"/>
    </location>
</feature>
<feature type="region of interest" description="Disordered" evidence="1">
    <location>
        <begin position="588"/>
        <end position="718"/>
    </location>
</feature>
<feature type="region of interest" description="Disordered" evidence="1">
    <location>
        <begin position="1732"/>
        <end position="1798"/>
    </location>
</feature>
<feature type="compositionally biased region" description="Low complexity" evidence="1">
    <location>
        <begin position="1784"/>
        <end position="1798"/>
    </location>
</feature>
<reference evidence="2" key="1">
    <citation type="journal article" date="2021" name="Proc. Natl. Acad. Sci. U.S.A.">
        <title>Three genomes in the algal genus Volvox reveal the fate of a haploid sex-determining region after a transition to homothallism.</title>
        <authorList>
            <person name="Yamamoto K."/>
            <person name="Hamaji T."/>
            <person name="Kawai-Toyooka H."/>
            <person name="Matsuzaki R."/>
            <person name="Takahashi F."/>
            <person name="Nishimura Y."/>
            <person name="Kawachi M."/>
            <person name="Noguchi H."/>
            <person name="Minakuchi Y."/>
            <person name="Umen J.G."/>
            <person name="Toyoda A."/>
            <person name="Nozaki H."/>
        </authorList>
    </citation>
    <scope>NUCLEOTIDE SEQUENCE</scope>
    <source>
        <strain evidence="2">NIES-3785</strain>
    </source>
</reference>
<accession>A0A8J4GV16</accession>
<organism evidence="2 3">
    <name type="scientific">Volvox reticuliferus</name>
    <dbReference type="NCBI Taxonomy" id="1737510"/>
    <lineage>
        <taxon>Eukaryota</taxon>
        <taxon>Viridiplantae</taxon>
        <taxon>Chlorophyta</taxon>
        <taxon>core chlorophytes</taxon>
        <taxon>Chlorophyceae</taxon>
        <taxon>CS clade</taxon>
        <taxon>Chlamydomonadales</taxon>
        <taxon>Volvocaceae</taxon>
        <taxon>Volvox</taxon>
    </lineage>
</organism>
<feature type="region of interest" description="Disordered" evidence="1">
    <location>
        <begin position="1858"/>
        <end position="1934"/>
    </location>
</feature>
<dbReference type="Proteomes" id="UP000722791">
    <property type="component" value="Unassembled WGS sequence"/>
</dbReference>
<feature type="compositionally biased region" description="Low complexity" evidence="1">
    <location>
        <begin position="702"/>
        <end position="718"/>
    </location>
</feature>
<feature type="compositionally biased region" description="Gly residues" evidence="1">
    <location>
        <begin position="645"/>
        <end position="658"/>
    </location>
</feature>